<evidence type="ECO:0000313" key="2">
    <source>
        <dbReference type="Proteomes" id="UP000836841"/>
    </source>
</evidence>
<evidence type="ECO:0000313" key="1">
    <source>
        <dbReference type="EMBL" id="CAH2063591.1"/>
    </source>
</evidence>
<accession>A0AAU9SG36</accession>
<dbReference type="AlphaFoldDB" id="A0AAU9SG36"/>
<proteinExistence type="predicted"/>
<name>A0AAU9SG36_THLAR</name>
<organism evidence="1 2">
    <name type="scientific">Thlaspi arvense</name>
    <name type="common">Field penny-cress</name>
    <dbReference type="NCBI Taxonomy" id="13288"/>
    <lineage>
        <taxon>Eukaryota</taxon>
        <taxon>Viridiplantae</taxon>
        <taxon>Streptophyta</taxon>
        <taxon>Embryophyta</taxon>
        <taxon>Tracheophyta</taxon>
        <taxon>Spermatophyta</taxon>
        <taxon>Magnoliopsida</taxon>
        <taxon>eudicotyledons</taxon>
        <taxon>Gunneridae</taxon>
        <taxon>Pentapetalae</taxon>
        <taxon>rosids</taxon>
        <taxon>malvids</taxon>
        <taxon>Brassicales</taxon>
        <taxon>Brassicaceae</taxon>
        <taxon>Thlaspideae</taxon>
        <taxon>Thlaspi</taxon>
    </lineage>
</organism>
<protein>
    <submittedName>
        <fullName evidence="1">Uncharacterized protein</fullName>
    </submittedName>
</protein>
<dbReference type="EMBL" id="OU466861">
    <property type="protein sequence ID" value="CAH2063591.1"/>
    <property type="molecule type" value="Genomic_DNA"/>
</dbReference>
<sequence>MKNRQANQILVQPDERILRREVPNGAIFESNPKLRELNVFDARDSFPGDENGFDLYVVKCVDEVFSPGDERSEVQIRVAQQILVLAEDQLAANVCVAVSVDEAVREGVAVKRLELRGKRKRSEFPPFVVRLTVKVSTAKSPVGFGGSGGETRLHLGSLQVMFLKEAEAQGKHWIQFRSLPVSRIKEKCFGGEPTSTSMKYSPEPRVIPDSRGEATGEMKLHGLVFSRHFLGGFVLRRRETAIVACGRRNGTEAHRIRKVKPREARDVLLLIVSGESSGVAGKCCDEKEYKTKNETILGQHQEISLGKKTRNRRQ</sequence>
<dbReference type="Proteomes" id="UP000836841">
    <property type="component" value="Chromosome 5"/>
</dbReference>
<keyword evidence="2" id="KW-1185">Reference proteome</keyword>
<gene>
    <name evidence="1" type="ORF">TAV2_LOCUS17765</name>
</gene>
<reference evidence="1 2" key="1">
    <citation type="submission" date="2022-03" db="EMBL/GenBank/DDBJ databases">
        <authorList>
            <person name="Nunn A."/>
            <person name="Chopra R."/>
            <person name="Nunn A."/>
            <person name="Contreras Garrido A."/>
        </authorList>
    </citation>
    <scope>NUCLEOTIDE SEQUENCE [LARGE SCALE GENOMIC DNA]</scope>
</reference>